<sequence>MIIYITTKTPTNSDCAFIEHAVMHAKAQVVLAAEAVYSWKKYSALLNKPIFALSDDLTLRGIQTDGDLLPLTTDKLAEMSESSKSWIVIND</sequence>
<dbReference type="AlphaFoldDB" id="A0A7X5LKT6"/>
<evidence type="ECO:0000313" key="2">
    <source>
        <dbReference type="Proteomes" id="UP000470213"/>
    </source>
</evidence>
<reference evidence="1 2" key="1">
    <citation type="submission" date="2020-01" db="EMBL/GenBank/DDBJ databases">
        <authorList>
            <person name="Chen J."/>
            <person name="Zhu S."/>
            <person name="Yang J."/>
        </authorList>
    </citation>
    <scope>NUCLEOTIDE SEQUENCE [LARGE SCALE GENOMIC DNA]</scope>
    <source>
        <strain evidence="1 2">345S023</strain>
    </source>
</reference>
<dbReference type="EMBL" id="JAAAWN010000009">
    <property type="protein sequence ID" value="NDV91207.1"/>
    <property type="molecule type" value="Genomic_DNA"/>
</dbReference>
<proteinExistence type="predicted"/>
<dbReference type="SUPFAM" id="SSF75169">
    <property type="entry name" value="DsrEFH-like"/>
    <property type="match status" value="1"/>
</dbReference>
<accession>A0A7X5LKT6</accession>
<protein>
    <recommendedName>
        <fullName evidence="3">Sulfurtransferase complex subunit TusB</fullName>
    </recommendedName>
</protein>
<dbReference type="InterPro" id="IPR027396">
    <property type="entry name" value="DsrEFH-like"/>
</dbReference>
<dbReference type="RefSeq" id="WP_163084799.1">
    <property type="nucleotide sequence ID" value="NZ_JAAAWN010000009.1"/>
</dbReference>
<dbReference type="Proteomes" id="UP000470213">
    <property type="component" value="Unassembled WGS sequence"/>
</dbReference>
<dbReference type="Gene3D" id="3.40.1260.10">
    <property type="entry name" value="DsrEFH-like"/>
    <property type="match status" value="1"/>
</dbReference>
<organism evidence="1 2">
    <name type="scientific">Alteromonas profundi</name>
    <dbReference type="NCBI Taxonomy" id="2696062"/>
    <lineage>
        <taxon>Bacteria</taxon>
        <taxon>Pseudomonadati</taxon>
        <taxon>Pseudomonadota</taxon>
        <taxon>Gammaproteobacteria</taxon>
        <taxon>Alteromonadales</taxon>
        <taxon>Alteromonadaceae</taxon>
        <taxon>Alteromonas/Salinimonas group</taxon>
        <taxon>Alteromonas</taxon>
    </lineage>
</organism>
<name>A0A7X5LKT6_9ALTE</name>
<comment type="caution">
    <text evidence="1">The sequence shown here is derived from an EMBL/GenBank/DDBJ whole genome shotgun (WGS) entry which is preliminary data.</text>
</comment>
<keyword evidence="2" id="KW-1185">Reference proteome</keyword>
<evidence type="ECO:0008006" key="3">
    <source>
        <dbReference type="Google" id="ProtNLM"/>
    </source>
</evidence>
<gene>
    <name evidence="1" type="ORF">GTH32_08425</name>
</gene>
<evidence type="ECO:0000313" key="1">
    <source>
        <dbReference type="EMBL" id="NDV91207.1"/>
    </source>
</evidence>